<dbReference type="EMBL" id="CP003096">
    <property type="protein sequence ID" value="AER67537.1"/>
    <property type="molecule type" value="Genomic_DNA"/>
</dbReference>
<reference evidence="6" key="1">
    <citation type="submission" date="2011-10" db="EMBL/GenBank/DDBJ databases">
        <title>The complete genome of chromosome of Thermovirga lienii DSM 17291.</title>
        <authorList>
            <consortium name="US DOE Joint Genome Institute (JGI-PGF)"/>
            <person name="Lucas S."/>
            <person name="Copeland A."/>
            <person name="Lapidus A."/>
            <person name="Glavina del Rio T."/>
            <person name="Dalin E."/>
            <person name="Tice H."/>
            <person name="Bruce D."/>
            <person name="Goodwin L."/>
            <person name="Pitluck S."/>
            <person name="Peters L."/>
            <person name="Mikhailova N."/>
            <person name="Saunders E."/>
            <person name="Kyrpides N."/>
            <person name="Mavromatis K."/>
            <person name="Ivanova N."/>
            <person name="Last F.I."/>
            <person name="Brettin T."/>
            <person name="Detter J.C."/>
            <person name="Han C."/>
            <person name="Larimer F."/>
            <person name="Land M."/>
            <person name="Hauser L."/>
            <person name="Markowitz V."/>
            <person name="Cheng J.-F."/>
            <person name="Hugenholtz P."/>
            <person name="Woyke T."/>
            <person name="Wu D."/>
            <person name="Spring S."/>
            <person name="Schroeder M."/>
            <person name="Brambilla E.-M."/>
            <person name="Klenk H.-P."/>
            <person name="Eisen J.A."/>
        </authorList>
    </citation>
    <scope>NUCLEOTIDE SEQUENCE [LARGE SCALE GENOMIC DNA]</scope>
    <source>
        <strain evidence="6">ATCC BAA-1197 / DSM 17291 / Cas60314</strain>
    </source>
</reference>
<dbReference type="eggNOG" id="COG0677">
    <property type="taxonomic scope" value="Bacteria"/>
</dbReference>
<accession>G7V903</accession>
<evidence type="ECO:0000259" key="4">
    <source>
        <dbReference type="SMART" id="SM00984"/>
    </source>
</evidence>
<evidence type="ECO:0000313" key="5">
    <source>
        <dbReference type="EMBL" id="AER67537.1"/>
    </source>
</evidence>
<dbReference type="SUPFAM" id="SSF51735">
    <property type="entry name" value="NAD(P)-binding Rossmann-fold domains"/>
    <property type="match status" value="1"/>
</dbReference>
<dbReference type="AlphaFoldDB" id="G7V903"/>
<evidence type="ECO:0000256" key="2">
    <source>
        <dbReference type="ARBA" id="ARBA00023027"/>
    </source>
</evidence>
<evidence type="ECO:0000313" key="6">
    <source>
        <dbReference type="Proteomes" id="UP000005868"/>
    </source>
</evidence>
<dbReference type="HOGENOM" id="CLU_023810_3_2_0"/>
<dbReference type="OrthoDB" id="9803238at2"/>
<protein>
    <submittedName>
        <fullName evidence="5">Nucleotide sugar dehydrogenase</fullName>
    </submittedName>
</protein>
<evidence type="ECO:0000256" key="1">
    <source>
        <dbReference type="ARBA" id="ARBA00023002"/>
    </source>
</evidence>
<dbReference type="InterPro" id="IPR028359">
    <property type="entry name" value="UDP_ManNAc/GlcNAc_DH"/>
</dbReference>
<dbReference type="STRING" id="580340.Tlie_1826"/>
<feature type="domain" description="UDP-glucose/GDP-mannose dehydrogenase C-terminal" evidence="4">
    <location>
        <begin position="332"/>
        <end position="427"/>
    </location>
</feature>
<dbReference type="Pfam" id="PF00984">
    <property type="entry name" value="UDPG_MGDP_dh"/>
    <property type="match status" value="1"/>
</dbReference>
<dbReference type="SUPFAM" id="SSF48179">
    <property type="entry name" value="6-phosphogluconate dehydrogenase C-terminal domain-like"/>
    <property type="match status" value="1"/>
</dbReference>
<name>G7V903_THELD</name>
<keyword evidence="1" id="KW-0560">Oxidoreductase</keyword>
<dbReference type="InterPro" id="IPR036220">
    <property type="entry name" value="UDP-Glc/GDP-Man_DH_C_sf"/>
</dbReference>
<gene>
    <name evidence="5" type="ordered locus">Tlie_1826</name>
</gene>
<dbReference type="Proteomes" id="UP000005868">
    <property type="component" value="Chromosome"/>
</dbReference>
<organism evidence="5 6">
    <name type="scientific">Thermovirga lienii (strain ATCC BAA-1197 / DSM 17291 / Cas60314)</name>
    <dbReference type="NCBI Taxonomy" id="580340"/>
    <lineage>
        <taxon>Bacteria</taxon>
        <taxon>Thermotogati</taxon>
        <taxon>Synergistota</taxon>
        <taxon>Synergistia</taxon>
        <taxon>Synergistales</taxon>
        <taxon>Thermovirgaceae</taxon>
        <taxon>Thermovirga</taxon>
    </lineage>
</organism>
<dbReference type="SMART" id="SM00984">
    <property type="entry name" value="UDPG_MGDP_dh_C"/>
    <property type="match status" value="1"/>
</dbReference>
<dbReference type="PIRSF" id="PIRSF000124">
    <property type="entry name" value="UDPglc_GDPman_dh"/>
    <property type="match status" value="1"/>
</dbReference>
<comment type="similarity">
    <text evidence="3">Belongs to the UDP-glucose/GDP-mannose dehydrogenase family.</text>
</comment>
<dbReference type="PIRSF" id="PIRSF500136">
    <property type="entry name" value="UDP_ManNAc_DH"/>
    <property type="match status" value="1"/>
</dbReference>
<reference evidence="5 6" key="2">
    <citation type="journal article" date="2012" name="Stand. Genomic Sci.">
        <title>Genome sequence of the moderately thermophilic, amino-acid-degrading and sulfur-reducing bacterium Thermovirga lienii type strain (Cas60314(T)).</title>
        <authorList>
            <person name="Goker M."/>
            <person name="Saunders E."/>
            <person name="Lapidus A."/>
            <person name="Nolan M."/>
            <person name="Lucas S."/>
            <person name="Hammon N."/>
            <person name="Deshpande S."/>
            <person name="Cheng J.F."/>
            <person name="Han C."/>
            <person name="Tapia R."/>
            <person name="Goodwin L.A."/>
            <person name="Pitluck S."/>
            <person name="Liolios K."/>
            <person name="Mavromatis K."/>
            <person name="Pagani I."/>
            <person name="Ivanova N."/>
            <person name="Mikhailova N."/>
            <person name="Pati A."/>
            <person name="Chen A."/>
            <person name="Palaniappan K."/>
            <person name="Land M."/>
            <person name="Chang Y.J."/>
            <person name="Jeffries C.D."/>
            <person name="Brambilla E.M."/>
            <person name="Rohde M."/>
            <person name="Spring S."/>
            <person name="Detter J.C."/>
            <person name="Woyke T."/>
            <person name="Bristow J."/>
            <person name="Eisen J.A."/>
            <person name="Markowitz V."/>
            <person name="Hugenholtz P."/>
            <person name="Kyrpides N.C."/>
            <person name="Klenk H.P."/>
        </authorList>
    </citation>
    <scope>NUCLEOTIDE SEQUENCE [LARGE SCALE GENOMIC DNA]</scope>
    <source>
        <strain evidence="6">ATCC BAA-1197 / DSM 17291 / Cas60314</strain>
    </source>
</reference>
<dbReference type="InterPro" id="IPR036291">
    <property type="entry name" value="NAD(P)-bd_dom_sf"/>
</dbReference>
<dbReference type="Gene3D" id="3.40.50.720">
    <property type="entry name" value="NAD(P)-binding Rossmann-like Domain"/>
    <property type="match status" value="2"/>
</dbReference>
<dbReference type="SUPFAM" id="SSF52413">
    <property type="entry name" value="UDP-glucose/GDP-mannose dehydrogenase C-terminal domain"/>
    <property type="match status" value="1"/>
</dbReference>
<dbReference type="InterPro" id="IPR017476">
    <property type="entry name" value="UDP-Glc/GDP-Man"/>
</dbReference>
<dbReference type="InterPro" id="IPR001732">
    <property type="entry name" value="UDP-Glc/GDP-Man_DH_N"/>
</dbReference>
<dbReference type="Pfam" id="PF03720">
    <property type="entry name" value="UDPG_MGDP_dh_C"/>
    <property type="match status" value="1"/>
</dbReference>
<dbReference type="GO" id="GO:0000271">
    <property type="term" value="P:polysaccharide biosynthetic process"/>
    <property type="evidence" value="ECO:0007669"/>
    <property type="project" value="InterPro"/>
</dbReference>
<dbReference type="NCBIfam" id="TIGR03026">
    <property type="entry name" value="NDP-sugDHase"/>
    <property type="match status" value="1"/>
</dbReference>
<keyword evidence="2" id="KW-0520">NAD</keyword>
<dbReference type="GO" id="GO:0016628">
    <property type="term" value="F:oxidoreductase activity, acting on the CH-CH group of donors, NAD or NADP as acceptor"/>
    <property type="evidence" value="ECO:0007669"/>
    <property type="project" value="InterPro"/>
</dbReference>
<dbReference type="PANTHER" id="PTHR43491:SF1">
    <property type="entry name" value="UDP-N-ACETYL-D-MANNOSAMINE DEHYDROGENASE"/>
    <property type="match status" value="1"/>
</dbReference>
<sequence>MNSCKAELLAKIRDRSALVGVVGLGYVGLPFAVEKGKVGYRVIGIEQNPKRAEKINRGENYILDVKDDELKMLVEKGLLAAETDFRSVPKMDVIVICVPTPLTKNLTPDLQYVESVTRSIAPYLRRGQLVTLESTTYPGTTEEVMLPMLESSGLKAGKDFYLAHSPERVDPGNKRYTTKNTFKVVGGVDPESLEVAMEFYSQTIENVVAVSCAKAAELSKVFENTFRAVNIALVNEMALLCDRMGLNVWEVLDAAFTKPFGIMPFYPGPGVGGHCIPIDPHYLEWKAREYNFSTHFISLAGEINRRMPEFVKEKTVRILNRQGTAPSRAKALVLGVAYKKDIEDGRESPAIDVIKLLLAERMEVVYHDPFIPAFREHDISMESVPLTEELVKGVDIVIITTDHSNIDYQWVVDHAKCVFDTRNATRGVKSGREKIILL</sequence>
<dbReference type="InterPro" id="IPR014027">
    <property type="entry name" value="UDP-Glc/GDP-Man_DH_C"/>
</dbReference>
<proteinExistence type="inferred from homology"/>
<dbReference type="GO" id="GO:0016616">
    <property type="term" value="F:oxidoreductase activity, acting on the CH-OH group of donors, NAD or NADP as acceptor"/>
    <property type="evidence" value="ECO:0007669"/>
    <property type="project" value="InterPro"/>
</dbReference>
<dbReference type="Pfam" id="PF03721">
    <property type="entry name" value="UDPG_MGDP_dh_N"/>
    <property type="match status" value="1"/>
</dbReference>
<dbReference type="PANTHER" id="PTHR43491">
    <property type="entry name" value="UDP-N-ACETYL-D-MANNOSAMINE DEHYDROGENASE"/>
    <property type="match status" value="1"/>
</dbReference>
<keyword evidence="6" id="KW-1185">Reference proteome</keyword>
<dbReference type="InterPro" id="IPR014026">
    <property type="entry name" value="UDP-Glc/GDP-Man_DH_dimer"/>
</dbReference>
<evidence type="ECO:0000256" key="3">
    <source>
        <dbReference type="PIRNR" id="PIRNR000124"/>
    </source>
</evidence>
<dbReference type="InterPro" id="IPR008927">
    <property type="entry name" value="6-PGluconate_DH-like_C_sf"/>
</dbReference>
<dbReference type="GO" id="GO:0051287">
    <property type="term" value="F:NAD binding"/>
    <property type="evidence" value="ECO:0007669"/>
    <property type="project" value="InterPro"/>
</dbReference>
<dbReference type="KEGG" id="tli:Tlie_1826"/>